<reference evidence="6" key="2">
    <citation type="submission" date="2012-10" db="EMBL/GenBank/DDBJ databases">
        <title>Improved high-quality draft of Thermaerobacter subterraneus C21, DSM 13965.</title>
        <authorList>
            <consortium name="DOE Joint Genome Institute"/>
            <person name="Eisen J."/>
            <person name="Huntemann M."/>
            <person name="Wei C.-L."/>
            <person name="Han J."/>
            <person name="Detter J.C."/>
            <person name="Han C."/>
            <person name="Tapia R."/>
            <person name="Chen A."/>
            <person name="Kyrpides N."/>
            <person name="Mavromatis K."/>
            <person name="Markowitz V."/>
            <person name="Szeto E."/>
            <person name="Ivanova N."/>
            <person name="Mikhailova N."/>
            <person name="Ovchinnikova G."/>
            <person name="Pagani I."/>
            <person name="Pati A."/>
            <person name="Goodwin L."/>
            <person name="Nordberg H.P."/>
            <person name="Cantor M.N."/>
            <person name="Hua S.X."/>
            <person name="Woyke T."/>
            <person name="Eisen J."/>
            <person name="Klenk H.-P."/>
        </authorList>
    </citation>
    <scope>NUCLEOTIDE SEQUENCE [LARGE SCALE GENOMIC DNA]</scope>
    <source>
        <strain evidence="6">DSM 13965</strain>
    </source>
</reference>
<evidence type="ECO:0000313" key="7">
    <source>
        <dbReference type="Proteomes" id="UP000005710"/>
    </source>
</evidence>
<dbReference type="InterPro" id="IPR001763">
    <property type="entry name" value="Rhodanese-like_dom"/>
</dbReference>
<keyword evidence="2" id="KW-0547">Nucleotide-binding</keyword>
<dbReference type="InterPro" id="IPR003749">
    <property type="entry name" value="ThiS/MoaD-like"/>
</dbReference>
<dbReference type="InterPro" id="IPR036873">
    <property type="entry name" value="Rhodanese-like_dom_sf"/>
</dbReference>
<dbReference type="STRING" id="867903.ThesuDRAFT_00145"/>
<dbReference type="GO" id="GO:0008641">
    <property type="term" value="F:ubiquitin-like modifier activating enzyme activity"/>
    <property type="evidence" value="ECO:0007669"/>
    <property type="project" value="InterPro"/>
</dbReference>
<dbReference type="Pfam" id="PF00581">
    <property type="entry name" value="Rhodanese"/>
    <property type="match status" value="1"/>
</dbReference>
<dbReference type="eggNOG" id="COG0476">
    <property type="taxonomic scope" value="Bacteria"/>
</dbReference>
<comment type="caution">
    <text evidence="6">The sequence shown here is derived from an EMBL/GenBank/DDBJ whole genome shotgun (WGS) entry which is preliminary data.</text>
</comment>
<keyword evidence="7" id="KW-1185">Reference proteome</keyword>
<dbReference type="Proteomes" id="UP000005710">
    <property type="component" value="Unassembled WGS sequence"/>
</dbReference>
<dbReference type="InterPro" id="IPR016155">
    <property type="entry name" value="Mopterin_synth/thiamin_S_b"/>
</dbReference>
<dbReference type="InterPro" id="IPR010038">
    <property type="entry name" value="MoaD_arc-typ"/>
</dbReference>
<gene>
    <name evidence="6" type="ORF">ThesuDRAFT_00145</name>
</gene>
<accession>K6QBW1</accession>
<dbReference type="AlphaFoldDB" id="K6QBW1"/>
<feature type="compositionally biased region" description="Low complexity" evidence="4">
    <location>
        <begin position="370"/>
        <end position="396"/>
    </location>
</feature>
<evidence type="ECO:0000259" key="5">
    <source>
        <dbReference type="PROSITE" id="PS50206"/>
    </source>
</evidence>
<dbReference type="PROSITE" id="PS50206">
    <property type="entry name" value="RHODANESE_3"/>
    <property type="match status" value="1"/>
</dbReference>
<dbReference type="Gene3D" id="3.10.20.30">
    <property type="match status" value="1"/>
</dbReference>
<sequence length="551" mass="58853">MRVVEVYIPTPYRSITGEARLQVEATTVRELLEQLAQRYPDLRPRLFEGEAIAHHLNVYVNKREIRTLQGADTPLQDGDEVALIPAMAGGSGEPAAGPLLTEQQMERYSRHVRLPEVGVEGQRKLLDSKVAIVGAGALGSPAAIYLAAAGVGTIGIIDGDRVEVSNLHRQILYFDHDQGRPKTQAARRHLEDINPDVRVVEHRTFLNSQNALEILKDYDVVINGSDNFATRYLVNDACVLLGKPLVDASILRFEAQATVFMPGRGCYRCLFPAPPPPGMVPSCAEAGVLGALAGHMGTLQALEAIKILLGIGETLAERLLIYDALSASYQILHWQRNPGCPVCGDHPTITQLIDYEAFCGVPLPGSTAQRASGRLAAPAAPAATHATGGRPGATGASRPQDEPVPAAAQAAGQARPAAAGAPGARAAQGESAADGVAALPGTGQGPAELSPVEARRLVEAGRVQIIDVRDPWEYERDHIPGARLLPLSQLGARLEEIDPERPLLMVCEVGERSRLAAEFLHEAGFPAVYNLKGGMIAWRNHRLPVEAGSGR</sequence>
<dbReference type="FunFam" id="3.40.50.720:FF:000033">
    <property type="entry name" value="Adenylyltransferase and sulfurtransferase MOCS3"/>
    <property type="match status" value="1"/>
</dbReference>
<dbReference type="InterPro" id="IPR045886">
    <property type="entry name" value="ThiF/MoeB/HesA"/>
</dbReference>
<dbReference type="SMART" id="SM00450">
    <property type="entry name" value="RHOD"/>
    <property type="match status" value="1"/>
</dbReference>
<dbReference type="PANTHER" id="PTHR10953">
    <property type="entry name" value="UBIQUITIN-ACTIVATING ENZYME E1"/>
    <property type="match status" value="1"/>
</dbReference>
<dbReference type="GO" id="GO:0008146">
    <property type="term" value="F:sulfotransferase activity"/>
    <property type="evidence" value="ECO:0007669"/>
    <property type="project" value="TreeGrafter"/>
</dbReference>
<name>K6QBW1_9FIRM</name>
<dbReference type="SUPFAM" id="SSF54285">
    <property type="entry name" value="MoaD/ThiS"/>
    <property type="match status" value="1"/>
</dbReference>
<feature type="compositionally biased region" description="Low complexity" evidence="4">
    <location>
        <begin position="405"/>
        <end position="429"/>
    </location>
</feature>
<dbReference type="CDD" id="cd00158">
    <property type="entry name" value="RHOD"/>
    <property type="match status" value="1"/>
</dbReference>
<dbReference type="Gene3D" id="3.40.50.720">
    <property type="entry name" value="NAD(P)-binding Rossmann-like Domain"/>
    <property type="match status" value="1"/>
</dbReference>
<keyword evidence="1" id="KW-0808">Transferase</keyword>
<dbReference type="GO" id="GO:0016779">
    <property type="term" value="F:nucleotidyltransferase activity"/>
    <property type="evidence" value="ECO:0007669"/>
    <property type="project" value="TreeGrafter"/>
</dbReference>
<dbReference type="eggNOG" id="COG1977">
    <property type="taxonomic scope" value="Bacteria"/>
</dbReference>
<dbReference type="PANTHER" id="PTHR10953:SF102">
    <property type="entry name" value="ADENYLYLTRANSFERASE AND SULFURTRANSFERASE MOCS3"/>
    <property type="match status" value="1"/>
</dbReference>
<feature type="region of interest" description="Disordered" evidence="4">
    <location>
        <begin position="370"/>
        <end position="448"/>
    </location>
</feature>
<dbReference type="SUPFAM" id="SSF52821">
    <property type="entry name" value="Rhodanese/Cell cycle control phosphatase"/>
    <property type="match status" value="1"/>
</dbReference>
<proteinExistence type="predicted"/>
<dbReference type="CDD" id="cd00757">
    <property type="entry name" value="ThiF_MoeB_HesA_family"/>
    <property type="match status" value="1"/>
</dbReference>
<dbReference type="InterPro" id="IPR035985">
    <property type="entry name" value="Ubiquitin-activating_enz"/>
</dbReference>
<evidence type="ECO:0000313" key="6">
    <source>
        <dbReference type="EMBL" id="EKP93901.1"/>
    </source>
</evidence>
<protein>
    <submittedName>
        <fullName evidence="6">MoaD family protein</fullName>
    </submittedName>
</protein>
<keyword evidence="3" id="KW-0067">ATP-binding</keyword>
<dbReference type="NCBIfam" id="NF004281">
    <property type="entry name" value="PRK05690.1"/>
    <property type="match status" value="1"/>
</dbReference>
<dbReference type="InterPro" id="IPR000594">
    <property type="entry name" value="ThiF_NAD_FAD-bd"/>
</dbReference>
<evidence type="ECO:0000256" key="1">
    <source>
        <dbReference type="ARBA" id="ARBA00022679"/>
    </source>
</evidence>
<dbReference type="SUPFAM" id="SSF69572">
    <property type="entry name" value="Activating enzymes of the ubiquitin-like proteins"/>
    <property type="match status" value="1"/>
</dbReference>
<dbReference type="eggNOG" id="COG0607">
    <property type="taxonomic scope" value="Bacteria"/>
</dbReference>
<reference evidence="6" key="1">
    <citation type="submission" date="2010-10" db="EMBL/GenBank/DDBJ databases">
        <authorList>
            <consortium name="US DOE Joint Genome Institute (JGI-PGF)"/>
            <person name="Lucas S."/>
            <person name="Copeland A."/>
            <person name="Lapidus A."/>
            <person name="Bruce D."/>
            <person name="Goodwin L."/>
            <person name="Pitluck S."/>
            <person name="Kyrpides N."/>
            <person name="Mavromatis K."/>
            <person name="Detter J.C."/>
            <person name="Han C."/>
            <person name="Land M."/>
            <person name="Hauser L."/>
            <person name="Markowitz V."/>
            <person name="Cheng J.-F."/>
            <person name="Hugenholtz P."/>
            <person name="Woyke T."/>
            <person name="Wu D."/>
            <person name="Pukall R."/>
            <person name="Wahrenburg C."/>
            <person name="Brambilla E."/>
            <person name="Klenk H.-P."/>
            <person name="Eisen J.A."/>
        </authorList>
    </citation>
    <scope>NUCLEOTIDE SEQUENCE [LARGE SCALE GENOMIC DNA]</scope>
    <source>
        <strain evidence="6">DSM 13965</strain>
    </source>
</reference>
<dbReference type="NCBIfam" id="TIGR01687">
    <property type="entry name" value="moaD_arch"/>
    <property type="match status" value="1"/>
</dbReference>
<dbReference type="PROSITE" id="PS00380">
    <property type="entry name" value="RHODANESE_1"/>
    <property type="match status" value="1"/>
</dbReference>
<dbReference type="GO" id="GO:0005829">
    <property type="term" value="C:cytosol"/>
    <property type="evidence" value="ECO:0007669"/>
    <property type="project" value="TreeGrafter"/>
</dbReference>
<dbReference type="EMBL" id="AENY02000004">
    <property type="protein sequence ID" value="EKP93901.1"/>
    <property type="molecule type" value="Genomic_DNA"/>
</dbReference>
<dbReference type="InterPro" id="IPR012675">
    <property type="entry name" value="Beta-grasp_dom_sf"/>
</dbReference>
<dbReference type="HOGENOM" id="CLU_013325_1_1_9"/>
<evidence type="ECO:0000256" key="2">
    <source>
        <dbReference type="ARBA" id="ARBA00022741"/>
    </source>
</evidence>
<dbReference type="Gene3D" id="3.40.250.10">
    <property type="entry name" value="Rhodanese-like domain"/>
    <property type="match status" value="1"/>
</dbReference>
<dbReference type="GO" id="GO:0005524">
    <property type="term" value="F:ATP binding"/>
    <property type="evidence" value="ECO:0007669"/>
    <property type="project" value="UniProtKB-KW"/>
</dbReference>
<dbReference type="Pfam" id="PF00899">
    <property type="entry name" value="ThiF"/>
    <property type="match status" value="1"/>
</dbReference>
<organism evidence="6 7">
    <name type="scientific">Thermaerobacter subterraneus DSM 13965</name>
    <dbReference type="NCBI Taxonomy" id="867903"/>
    <lineage>
        <taxon>Bacteria</taxon>
        <taxon>Bacillati</taxon>
        <taxon>Bacillota</taxon>
        <taxon>Clostridia</taxon>
        <taxon>Eubacteriales</taxon>
        <taxon>Clostridiales Family XVII. Incertae Sedis</taxon>
        <taxon>Thermaerobacter</taxon>
    </lineage>
</organism>
<dbReference type="InterPro" id="IPR001307">
    <property type="entry name" value="Thiosulphate_STrfase_CS"/>
</dbReference>
<evidence type="ECO:0000256" key="3">
    <source>
        <dbReference type="ARBA" id="ARBA00022840"/>
    </source>
</evidence>
<dbReference type="Pfam" id="PF02597">
    <property type="entry name" value="ThiS"/>
    <property type="match status" value="1"/>
</dbReference>
<feature type="domain" description="Rhodanese" evidence="5">
    <location>
        <begin position="459"/>
        <end position="547"/>
    </location>
</feature>
<dbReference type="GO" id="GO:0004792">
    <property type="term" value="F:thiosulfate-cyanide sulfurtransferase activity"/>
    <property type="evidence" value="ECO:0007669"/>
    <property type="project" value="InterPro"/>
</dbReference>
<evidence type="ECO:0000256" key="4">
    <source>
        <dbReference type="SAM" id="MobiDB-lite"/>
    </source>
</evidence>